<gene>
    <name evidence="1" type="ORF">EVAR_84430_1</name>
</gene>
<accession>A0A4C1W367</accession>
<proteinExistence type="predicted"/>
<keyword evidence="2" id="KW-1185">Reference proteome</keyword>
<organism evidence="1 2">
    <name type="scientific">Eumeta variegata</name>
    <name type="common">Bagworm moth</name>
    <name type="synonym">Eumeta japonica</name>
    <dbReference type="NCBI Taxonomy" id="151549"/>
    <lineage>
        <taxon>Eukaryota</taxon>
        <taxon>Metazoa</taxon>
        <taxon>Ecdysozoa</taxon>
        <taxon>Arthropoda</taxon>
        <taxon>Hexapoda</taxon>
        <taxon>Insecta</taxon>
        <taxon>Pterygota</taxon>
        <taxon>Neoptera</taxon>
        <taxon>Endopterygota</taxon>
        <taxon>Lepidoptera</taxon>
        <taxon>Glossata</taxon>
        <taxon>Ditrysia</taxon>
        <taxon>Tineoidea</taxon>
        <taxon>Psychidae</taxon>
        <taxon>Oiketicinae</taxon>
        <taxon>Eumeta</taxon>
    </lineage>
</organism>
<dbReference type="AlphaFoldDB" id="A0A4C1W367"/>
<name>A0A4C1W367_EUMVA</name>
<sequence length="190" mass="21855">MERTETAGELTALPRSRAVWADDPRHVSEGPTLNLNVLFCRLPARLLKLLADIVLISKRDAYRVSRARCGMNQRFSSPEEALEKYDINIYEVTREEPPAYNHQKAKSKYIDCMRMERASQEQSEYPQNITRREDKRMKVSEQINNGASTAATGATKAVQVDDALISLQLLYQCWTFKISIICEHRLLKHI</sequence>
<protein>
    <submittedName>
        <fullName evidence="1">Uncharacterized protein</fullName>
    </submittedName>
</protein>
<dbReference type="Proteomes" id="UP000299102">
    <property type="component" value="Unassembled WGS sequence"/>
</dbReference>
<evidence type="ECO:0000313" key="1">
    <source>
        <dbReference type="EMBL" id="GBP44939.1"/>
    </source>
</evidence>
<evidence type="ECO:0000313" key="2">
    <source>
        <dbReference type="Proteomes" id="UP000299102"/>
    </source>
</evidence>
<comment type="caution">
    <text evidence="1">The sequence shown here is derived from an EMBL/GenBank/DDBJ whole genome shotgun (WGS) entry which is preliminary data.</text>
</comment>
<dbReference type="EMBL" id="BGZK01000461">
    <property type="protein sequence ID" value="GBP44939.1"/>
    <property type="molecule type" value="Genomic_DNA"/>
</dbReference>
<reference evidence="1 2" key="1">
    <citation type="journal article" date="2019" name="Commun. Biol.">
        <title>The bagworm genome reveals a unique fibroin gene that provides high tensile strength.</title>
        <authorList>
            <person name="Kono N."/>
            <person name="Nakamura H."/>
            <person name="Ohtoshi R."/>
            <person name="Tomita M."/>
            <person name="Numata K."/>
            <person name="Arakawa K."/>
        </authorList>
    </citation>
    <scope>NUCLEOTIDE SEQUENCE [LARGE SCALE GENOMIC DNA]</scope>
</reference>